<comment type="subcellular location">
    <subcellularLocation>
        <location evidence="1">Cell membrane</location>
        <topology evidence="1">Multi-pass membrane protein</topology>
    </subcellularLocation>
</comment>
<evidence type="ECO:0000313" key="9">
    <source>
        <dbReference type="Proteomes" id="UP000319627"/>
    </source>
</evidence>
<name>A0A562J044_9GAMM</name>
<accession>A0A562J044</accession>
<dbReference type="InterPro" id="IPR004797">
    <property type="entry name" value="Competence_ComEC/Rec2"/>
</dbReference>
<feature type="transmembrane region" description="Helical" evidence="6">
    <location>
        <begin position="234"/>
        <end position="254"/>
    </location>
</feature>
<evidence type="ECO:0000256" key="3">
    <source>
        <dbReference type="ARBA" id="ARBA00022692"/>
    </source>
</evidence>
<feature type="transmembrane region" description="Helical" evidence="6">
    <location>
        <begin position="386"/>
        <end position="412"/>
    </location>
</feature>
<gene>
    <name evidence="8" type="ORF">LX59_00531</name>
</gene>
<feature type="transmembrane region" description="Helical" evidence="6">
    <location>
        <begin position="20"/>
        <end position="40"/>
    </location>
</feature>
<comment type="caution">
    <text evidence="8">The sequence shown here is derived from an EMBL/GenBank/DDBJ whole genome shotgun (WGS) entry which is preliminary data.</text>
</comment>
<evidence type="ECO:0000259" key="7">
    <source>
        <dbReference type="SMART" id="SM00849"/>
    </source>
</evidence>
<dbReference type="NCBIfam" id="TIGR00360">
    <property type="entry name" value="ComEC_N-term"/>
    <property type="match status" value="1"/>
</dbReference>
<dbReference type="InterPro" id="IPR025405">
    <property type="entry name" value="DUF4131"/>
</dbReference>
<dbReference type="InterPro" id="IPR036866">
    <property type="entry name" value="RibonucZ/Hydroxyglut_hydro"/>
</dbReference>
<dbReference type="EMBL" id="VLKG01000002">
    <property type="protein sequence ID" value="TWH76493.1"/>
    <property type="molecule type" value="Genomic_DNA"/>
</dbReference>
<dbReference type="OrthoDB" id="9761531at2"/>
<evidence type="ECO:0000256" key="2">
    <source>
        <dbReference type="ARBA" id="ARBA00022475"/>
    </source>
</evidence>
<dbReference type="InterPro" id="IPR035681">
    <property type="entry name" value="ComA-like_MBL"/>
</dbReference>
<organism evidence="8 9">
    <name type="scientific">Azomonas agilis</name>
    <dbReference type="NCBI Taxonomy" id="116849"/>
    <lineage>
        <taxon>Bacteria</taxon>
        <taxon>Pseudomonadati</taxon>
        <taxon>Pseudomonadota</taxon>
        <taxon>Gammaproteobacteria</taxon>
        <taxon>Pseudomonadales</taxon>
        <taxon>Pseudomonadaceae</taxon>
        <taxon>Azomonas</taxon>
    </lineage>
</organism>
<dbReference type="CDD" id="cd07731">
    <property type="entry name" value="ComA-like_MBL-fold"/>
    <property type="match status" value="1"/>
</dbReference>
<keyword evidence="5 6" id="KW-0472">Membrane</keyword>
<dbReference type="Proteomes" id="UP000319627">
    <property type="component" value="Unassembled WGS sequence"/>
</dbReference>
<keyword evidence="2" id="KW-1003">Cell membrane</keyword>
<dbReference type="AlphaFoldDB" id="A0A562J044"/>
<dbReference type="SUPFAM" id="SSF56281">
    <property type="entry name" value="Metallo-hydrolase/oxidoreductase"/>
    <property type="match status" value="1"/>
</dbReference>
<dbReference type="Gene3D" id="3.60.15.10">
    <property type="entry name" value="Ribonuclease Z/Hydroxyacylglutathione hydrolase-like"/>
    <property type="match status" value="1"/>
</dbReference>
<dbReference type="NCBIfam" id="TIGR00361">
    <property type="entry name" value="ComEC_Rec2"/>
    <property type="match status" value="1"/>
</dbReference>
<proteinExistence type="predicted"/>
<feature type="transmembrane region" description="Helical" evidence="6">
    <location>
        <begin position="419"/>
        <end position="437"/>
    </location>
</feature>
<evidence type="ECO:0000256" key="4">
    <source>
        <dbReference type="ARBA" id="ARBA00022989"/>
    </source>
</evidence>
<evidence type="ECO:0000313" key="8">
    <source>
        <dbReference type="EMBL" id="TWH76493.1"/>
    </source>
</evidence>
<keyword evidence="4 6" id="KW-1133">Transmembrane helix</keyword>
<evidence type="ECO:0000256" key="5">
    <source>
        <dbReference type="ARBA" id="ARBA00023136"/>
    </source>
</evidence>
<feature type="transmembrane region" description="Helical" evidence="6">
    <location>
        <begin position="329"/>
        <end position="349"/>
    </location>
</feature>
<reference evidence="8 9" key="1">
    <citation type="submission" date="2019-07" db="EMBL/GenBank/DDBJ databases">
        <title>Genomic Encyclopedia of Type Strains, Phase I: the one thousand microbial genomes (KMG-I) project.</title>
        <authorList>
            <person name="Kyrpides N."/>
        </authorList>
    </citation>
    <scope>NUCLEOTIDE SEQUENCE [LARGE SCALE GENOMIC DNA]</scope>
    <source>
        <strain evidence="8 9">DSM 375</strain>
    </source>
</reference>
<feature type="transmembrane region" description="Helical" evidence="6">
    <location>
        <begin position="477"/>
        <end position="494"/>
    </location>
</feature>
<dbReference type="Pfam" id="PF03772">
    <property type="entry name" value="Competence"/>
    <property type="match status" value="1"/>
</dbReference>
<dbReference type="PANTHER" id="PTHR30619:SF1">
    <property type="entry name" value="RECOMBINATION PROTEIN 2"/>
    <property type="match status" value="1"/>
</dbReference>
<dbReference type="GO" id="GO:0030420">
    <property type="term" value="P:establishment of competence for transformation"/>
    <property type="evidence" value="ECO:0007669"/>
    <property type="project" value="InterPro"/>
</dbReference>
<feature type="domain" description="Metallo-beta-lactamase" evidence="7">
    <location>
        <begin position="505"/>
        <end position="689"/>
    </location>
</feature>
<keyword evidence="9" id="KW-1185">Reference proteome</keyword>
<evidence type="ECO:0000256" key="6">
    <source>
        <dbReference type="SAM" id="Phobius"/>
    </source>
</evidence>
<feature type="transmembrane region" description="Helical" evidence="6">
    <location>
        <begin position="260"/>
        <end position="281"/>
    </location>
</feature>
<dbReference type="SMART" id="SM00849">
    <property type="entry name" value="Lactamase_B"/>
    <property type="match status" value="1"/>
</dbReference>
<dbReference type="RefSeq" id="WP_144570293.1">
    <property type="nucleotide sequence ID" value="NZ_VLKG01000002.1"/>
</dbReference>
<protein>
    <submittedName>
        <fullName evidence="8">Competence protein ComEC</fullName>
    </submittedName>
</protein>
<feature type="transmembrane region" description="Helical" evidence="6">
    <location>
        <begin position="449"/>
        <end position="470"/>
    </location>
</feature>
<dbReference type="GO" id="GO:0005886">
    <property type="term" value="C:plasma membrane"/>
    <property type="evidence" value="ECO:0007669"/>
    <property type="project" value="UniProtKB-SubCell"/>
</dbReference>
<dbReference type="Pfam" id="PF13567">
    <property type="entry name" value="DUF4131"/>
    <property type="match status" value="1"/>
</dbReference>
<dbReference type="InterPro" id="IPR001279">
    <property type="entry name" value="Metallo-B-lactamas"/>
</dbReference>
<keyword evidence="3 6" id="KW-0812">Transmembrane</keyword>
<evidence type="ECO:0000256" key="1">
    <source>
        <dbReference type="ARBA" id="ARBA00004651"/>
    </source>
</evidence>
<feature type="transmembrane region" description="Helical" evidence="6">
    <location>
        <begin position="361"/>
        <end position="380"/>
    </location>
</feature>
<dbReference type="InterPro" id="IPR052159">
    <property type="entry name" value="Competence_DNA_uptake"/>
</dbReference>
<dbReference type="InterPro" id="IPR004477">
    <property type="entry name" value="ComEC_N"/>
</dbReference>
<dbReference type="PANTHER" id="PTHR30619">
    <property type="entry name" value="DNA INTERNALIZATION/COMPETENCE PROTEIN COMEC/REC2"/>
    <property type="match status" value="1"/>
</dbReference>
<sequence>MIRLRDWLSLPLGLLTLRFLPELPSAWIIGLGFCIALLLWPYVRPFALFLLGLGWACVQGHWALEQRLPASHDGRTFWLEGQVVGLPEYSESVVRFDLDSVTSRHIGIPARIRVSWYKGPKVQAGERWRLAVTLKQARGSINPGGFDYEAWALARGLGAVGTVKAGQLVQGAESSLGGWRDQLRTRLLSIEATGRAGGLAALVVGDGSGLSRADWQVLQDTGTVHLMVISGQHVSLLAAVLFAGVALLFRWGIWPQTLPWLPVAVGLALFGALGYGWLAGFEVPVQRACLMVALALIWRLCFWHLGVWLPLLVSLTLVLVINPLVGLQAGFWLSFAAVALLILGFSGRLGRWTALVSLWRAQWLIAVGLLPLLLALSLPVSLTGPIANLVAVPWVSILVVPLALLGSALLWIPPLADPLLGLAGYLLEGLFQLLRVLATWQSAWQAPELSWGVRLLLILGALLMVLPAGLPVRTLGLVLWLPLFFPSTIVPAAGRAEVWVLDVGQGLSVLIRTAQHSLLYDTGPRWGDLDMGERLVLPSLRALGVQRLDRLILSHEDNDHAGGLLSIVQTMPVLEVMSGTQGALAQGLGAKDCQTGSTWEWDQVRFSLWRWEQARDDNQSSCVLSVEASGERLLLTGDIDQRAERAWLTSDGAGQADWLLLGHHGSRTSSSATFLKAVRPQAALVSRGWGNSFGHPHPEVVQRLESLGISLFDTAKLGALRLELGARGSLEGLRVRQRFWFRL</sequence>
<dbReference type="Pfam" id="PF00753">
    <property type="entry name" value="Lactamase_B"/>
    <property type="match status" value="1"/>
</dbReference>